<evidence type="ECO:0000313" key="3">
    <source>
        <dbReference type="WBParaSite" id="Hba_13485"/>
    </source>
</evidence>
<sequence length="170" mass="19385">MDTINEPHWTTILSFLFFLSFLICQVIATGFVILAQKKNIAHYCWPRLVLITGLVVCSTVACIVMLCYFGGAASAMNNFFFNAFEYFFYQTFDENQRAEIKSELKLYAAALFVLAITFGLYSVFELMLTRKFYMSLSQFSAVPQIEPSAPHPAYNPDYTQPPTKIYPNIA</sequence>
<accession>A0A1I7X7M4</accession>
<feature type="transmembrane region" description="Helical" evidence="1">
    <location>
        <begin position="12"/>
        <end position="36"/>
    </location>
</feature>
<keyword evidence="1" id="KW-1133">Transmembrane helix</keyword>
<evidence type="ECO:0000313" key="2">
    <source>
        <dbReference type="Proteomes" id="UP000095283"/>
    </source>
</evidence>
<evidence type="ECO:0000256" key="1">
    <source>
        <dbReference type="SAM" id="Phobius"/>
    </source>
</evidence>
<reference evidence="3" key="1">
    <citation type="submission" date="2016-11" db="UniProtKB">
        <authorList>
            <consortium name="WormBaseParasite"/>
        </authorList>
    </citation>
    <scope>IDENTIFICATION</scope>
</reference>
<organism evidence="2 3">
    <name type="scientific">Heterorhabditis bacteriophora</name>
    <name type="common">Entomopathogenic nematode worm</name>
    <dbReference type="NCBI Taxonomy" id="37862"/>
    <lineage>
        <taxon>Eukaryota</taxon>
        <taxon>Metazoa</taxon>
        <taxon>Ecdysozoa</taxon>
        <taxon>Nematoda</taxon>
        <taxon>Chromadorea</taxon>
        <taxon>Rhabditida</taxon>
        <taxon>Rhabditina</taxon>
        <taxon>Rhabditomorpha</taxon>
        <taxon>Strongyloidea</taxon>
        <taxon>Heterorhabditidae</taxon>
        <taxon>Heterorhabditis</taxon>
    </lineage>
</organism>
<name>A0A1I7X7M4_HETBA</name>
<protein>
    <submittedName>
        <fullName evidence="3">Uncharacterized protein</fullName>
    </submittedName>
</protein>
<dbReference type="WBParaSite" id="Hba_13485">
    <property type="protein sequence ID" value="Hba_13485"/>
    <property type="gene ID" value="Hba_13485"/>
</dbReference>
<keyword evidence="1" id="KW-0812">Transmembrane</keyword>
<proteinExistence type="predicted"/>
<dbReference type="Proteomes" id="UP000095283">
    <property type="component" value="Unplaced"/>
</dbReference>
<feature type="transmembrane region" description="Helical" evidence="1">
    <location>
        <begin position="106"/>
        <end position="128"/>
    </location>
</feature>
<keyword evidence="1" id="KW-0472">Membrane</keyword>
<feature type="transmembrane region" description="Helical" evidence="1">
    <location>
        <begin position="48"/>
        <end position="71"/>
    </location>
</feature>
<keyword evidence="2" id="KW-1185">Reference proteome</keyword>
<dbReference type="AlphaFoldDB" id="A0A1I7X7M4"/>